<dbReference type="SUPFAM" id="SSF48452">
    <property type="entry name" value="TPR-like"/>
    <property type="match status" value="1"/>
</dbReference>
<dbReference type="SMART" id="SM00028">
    <property type="entry name" value="TPR"/>
    <property type="match status" value="4"/>
</dbReference>
<evidence type="ECO:0000259" key="2">
    <source>
        <dbReference type="Pfam" id="PF25000"/>
    </source>
</evidence>
<evidence type="ECO:0000313" key="3">
    <source>
        <dbReference type="EMBL" id="KAK4182102.1"/>
    </source>
</evidence>
<dbReference type="Pfam" id="PF25000">
    <property type="entry name" value="DUF7779"/>
    <property type="match status" value="1"/>
</dbReference>
<keyword evidence="4" id="KW-1185">Reference proteome</keyword>
<feature type="repeat" description="TPR" evidence="1">
    <location>
        <begin position="627"/>
        <end position="660"/>
    </location>
</feature>
<evidence type="ECO:0000313" key="4">
    <source>
        <dbReference type="Proteomes" id="UP001302126"/>
    </source>
</evidence>
<dbReference type="PRINTS" id="PR00364">
    <property type="entry name" value="DISEASERSIST"/>
</dbReference>
<protein>
    <recommendedName>
        <fullName evidence="2">DUF7779 domain-containing protein</fullName>
    </recommendedName>
</protein>
<reference evidence="3" key="2">
    <citation type="submission" date="2023-05" db="EMBL/GenBank/DDBJ databases">
        <authorList>
            <consortium name="Lawrence Berkeley National Laboratory"/>
            <person name="Steindorff A."/>
            <person name="Hensen N."/>
            <person name="Bonometti L."/>
            <person name="Westerberg I."/>
            <person name="Brannstrom I.O."/>
            <person name="Guillou S."/>
            <person name="Cros-Aarteil S."/>
            <person name="Calhoun S."/>
            <person name="Haridas S."/>
            <person name="Kuo A."/>
            <person name="Mondo S."/>
            <person name="Pangilinan J."/>
            <person name="Riley R."/>
            <person name="Labutti K."/>
            <person name="Andreopoulos B."/>
            <person name="Lipzen A."/>
            <person name="Chen C."/>
            <person name="Yanf M."/>
            <person name="Daum C."/>
            <person name="Ng V."/>
            <person name="Clum A."/>
            <person name="Ohm R."/>
            <person name="Martin F."/>
            <person name="Silar P."/>
            <person name="Natvig D."/>
            <person name="Lalanne C."/>
            <person name="Gautier V."/>
            <person name="Ament-Velasquez S.L."/>
            <person name="Kruys A."/>
            <person name="Hutchinson M.I."/>
            <person name="Powell A.J."/>
            <person name="Barry K."/>
            <person name="Miller A.N."/>
            <person name="Grigoriev I.V."/>
            <person name="Debuchy R."/>
            <person name="Gladieux P."/>
            <person name="Thoren M.H."/>
            <person name="Johannesson H."/>
        </authorList>
    </citation>
    <scope>NUCLEOTIDE SEQUENCE</scope>
    <source>
        <strain evidence="3">PSN309</strain>
    </source>
</reference>
<dbReference type="AlphaFoldDB" id="A0AAN6WL25"/>
<dbReference type="InterPro" id="IPR027417">
    <property type="entry name" value="P-loop_NTPase"/>
</dbReference>
<dbReference type="Gene3D" id="3.40.50.300">
    <property type="entry name" value="P-loop containing nucleotide triphosphate hydrolases"/>
    <property type="match status" value="1"/>
</dbReference>
<dbReference type="Gene3D" id="1.25.40.10">
    <property type="entry name" value="Tetratricopeptide repeat domain"/>
    <property type="match status" value="2"/>
</dbReference>
<dbReference type="PROSITE" id="PS50005">
    <property type="entry name" value="TPR"/>
    <property type="match status" value="1"/>
</dbReference>
<dbReference type="PANTHER" id="PTHR35205">
    <property type="entry name" value="NB-ARC AND TPR DOMAIN PROTEIN"/>
    <property type="match status" value="1"/>
</dbReference>
<dbReference type="InterPro" id="IPR019734">
    <property type="entry name" value="TPR_rpt"/>
</dbReference>
<dbReference type="GO" id="GO:0043531">
    <property type="term" value="F:ADP binding"/>
    <property type="evidence" value="ECO:0007669"/>
    <property type="project" value="InterPro"/>
</dbReference>
<sequence length="849" mass="97018">MANCPISRAILGVENCFRDLFGSFPEGEAILKITDDGKGMQWIQSSPDWASVSHALRVRIDGMVTTCKRFISVVHTSGIVSDKVESWQALVLGSLALCIRELLPIRDSSRNPFLPLIEELTTNTSLPLPPFNPPCNSNIPFADFLVQLFAELALSLMKLASFMIKHQQFRREKPTEKFTQFNGENQAAVVRLKAWCDRIRGCTSSNGSDSRTALPLPEKQITGASTHKYQSIPAHFSRHFQGREGYFTTIDLTFTTSAKRPALVSLYGLPGIGKTQLAMRYCKSRATQYDIILWTEADTAIKIQEALSKHAVNLKLPGAEARRDNDTWLLVYDNLDDVQILRKFWPEKGKGHIVVTSRNPYTASFRACASINVLPLNMEESIKLFYNEIGRSQLPPQNPKIEKLLGDWKGVPLAINQMSSFITRVQMDLDKFVKLYSKSAPQLLQKANLYDEYPHSVASAFATEQLQEEPKAILHAMCFFDPDRIPCEVIQSSFDMDMEDEEPGFNSIVCEWDYLESLEVLIKMSLLTKFENEMSIHRLVQDVVYLFMSKDERQKGFDAVLTVLGQNFPTGTEIPSPDEENLVVASIVWPLAGILFENNRITEALPLLLKSLRIREKLLPPNDPVLGNTYYSIGIFYMEDNQLEKSLEYNLKALEVRQKCDNPDEGPLAFTYGNLGLNYRRMGQLDEASRCMEKSEELWRRSYGTDSDRYAICMYYLGNLRLDQGRIAEARQCHQTSFDIYCKILRHNFKTGLCWHKMATFYRLEDDFCNAESYARKALSIFEKCFDPVPRLARSTYLLSEVLRDNGRICEADEVREEAERLRRGITTLQYEEESSPEAFERLVPYFLR</sequence>
<keyword evidence="1" id="KW-0802">TPR repeat</keyword>
<dbReference type="PANTHER" id="PTHR35205:SF1">
    <property type="entry name" value="ZU5 DOMAIN-CONTAINING PROTEIN"/>
    <property type="match status" value="1"/>
</dbReference>
<feature type="domain" description="DUF7779" evidence="2">
    <location>
        <begin position="462"/>
        <end position="552"/>
    </location>
</feature>
<dbReference type="Pfam" id="PF13424">
    <property type="entry name" value="TPR_12"/>
    <property type="match status" value="2"/>
</dbReference>
<dbReference type="EMBL" id="MU864759">
    <property type="protein sequence ID" value="KAK4182102.1"/>
    <property type="molecule type" value="Genomic_DNA"/>
</dbReference>
<evidence type="ECO:0000256" key="1">
    <source>
        <dbReference type="PROSITE-ProRule" id="PRU00339"/>
    </source>
</evidence>
<gene>
    <name evidence="3" type="ORF">QBC35DRAFT_550097</name>
</gene>
<reference evidence="3" key="1">
    <citation type="journal article" date="2023" name="Mol. Phylogenet. Evol.">
        <title>Genome-scale phylogeny and comparative genomics of the fungal order Sordariales.</title>
        <authorList>
            <person name="Hensen N."/>
            <person name="Bonometti L."/>
            <person name="Westerberg I."/>
            <person name="Brannstrom I.O."/>
            <person name="Guillou S."/>
            <person name="Cros-Aarteil S."/>
            <person name="Calhoun S."/>
            <person name="Haridas S."/>
            <person name="Kuo A."/>
            <person name="Mondo S."/>
            <person name="Pangilinan J."/>
            <person name="Riley R."/>
            <person name="LaButti K."/>
            <person name="Andreopoulos B."/>
            <person name="Lipzen A."/>
            <person name="Chen C."/>
            <person name="Yan M."/>
            <person name="Daum C."/>
            <person name="Ng V."/>
            <person name="Clum A."/>
            <person name="Steindorff A."/>
            <person name="Ohm R.A."/>
            <person name="Martin F."/>
            <person name="Silar P."/>
            <person name="Natvig D.O."/>
            <person name="Lalanne C."/>
            <person name="Gautier V."/>
            <person name="Ament-Velasquez S.L."/>
            <person name="Kruys A."/>
            <person name="Hutchinson M.I."/>
            <person name="Powell A.J."/>
            <person name="Barry K."/>
            <person name="Miller A.N."/>
            <person name="Grigoriev I.V."/>
            <person name="Debuchy R."/>
            <person name="Gladieux P."/>
            <person name="Hiltunen Thoren M."/>
            <person name="Johannesson H."/>
        </authorList>
    </citation>
    <scope>NUCLEOTIDE SEQUENCE</scope>
    <source>
        <strain evidence="3">PSN309</strain>
    </source>
</reference>
<dbReference type="InterPro" id="IPR011990">
    <property type="entry name" value="TPR-like_helical_dom_sf"/>
</dbReference>
<accession>A0AAN6WL25</accession>
<dbReference type="SUPFAM" id="SSF52540">
    <property type="entry name" value="P-loop containing nucleoside triphosphate hydrolases"/>
    <property type="match status" value="1"/>
</dbReference>
<proteinExistence type="predicted"/>
<organism evidence="3 4">
    <name type="scientific">Podospora australis</name>
    <dbReference type="NCBI Taxonomy" id="1536484"/>
    <lineage>
        <taxon>Eukaryota</taxon>
        <taxon>Fungi</taxon>
        <taxon>Dikarya</taxon>
        <taxon>Ascomycota</taxon>
        <taxon>Pezizomycotina</taxon>
        <taxon>Sordariomycetes</taxon>
        <taxon>Sordariomycetidae</taxon>
        <taxon>Sordariales</taxon>
        <taxon>Podosporaceae</taxon>
        <taxon>Podospora</taxon>
    </lineage>
</organism>
<comment type="caution">
    <text evidence="3">The sequence shown here is derived from an EMBL/GenBank/DDBJ whole genome shotgun (WGS) entry which is preliminary data.</text>
</comment>
<dbReference type="InterPro" id="IPR056681">
    <property type="entry name" value="DUF7779"/>
</dbReference>
<name>A0AAN6WL25_9PEZI</name>
<dbReference type="Proteomes" id="UP001302126">
    <property type="component" value="Unassembled WGS sequence"/>
</dbReference>